<dbReference type="EMBL" id="BAAAIH010000014">
    <property type="protein sequence ID" value="GAA1269790.1"/>
    <property type="molecule type" value="Genomic_DNA"/>
</dbReference>
<organism evidence="1 2">
    <name type="scientific">Streptomyces javensis</name>
    <dbReference type="NCBI Taxonomy" id="114698"/>
    <lineage>
        <taxon>Bacteria</taxon>
        <taxon>Bacillati</taxon>
        <taxon>Actinomycetota</taxon>
        <taxon>Actinomycetes</taxon>
        <taxon>Kitasatosporales</taxon>
        <taxon>Streptomycetaceae</taxon>
        <taxon>Streptomyces</taxon>
        <taxon>Streptomyces violaceusniger group</taxon>
    </lineage>
</organism>
<comment type="caution">
    <text evidence="1">The sequence shown here is derived from an EMBL/GenBank/DDBJ whole genome shotgun (WGS) entry which is preliminary data.</text>
</comment>
<name>A0ABN1WZW6_9ACTN</name>
<evidence type="ECO:0000313" key="1">
    <source>
        <dbReference type="EMBL" id="GAA1269790.1"/>
    </source>
</evidence>
<accession>A0ABN1WZW6</accession>
<proteinExistence type="predicted"/>
<sequence length="76" mass="8536">MITGLHREARHLMLLATSCRVVAFGAGTMIPNWLDDQAGRAGVHLLADFRPTDRNRMMEIAYRFAGFDERPCACRG</sequence>
<gene>
    <name evidence="1" type="ORF">GCM10009579_30510</name>
</gene>
<dbReference type="Proteomes" id="UP001500282">
    <property type="component" value="Unassembled WGS sequence"/>
</dbReference>
<protein>
    <submittedName>
        <fullName evidence="1">Uncharacterized protein</fullName>
    </submittedName>
</protein>
<evidence type="ECO:0000313" key="2">
    <source>
        <dbReference type="Proteomes" id="UP001500282"/>
    </source>
</evidence>
<reference evidence="1 2" key="1">
    <citation type="journal article" date="2019" name="Int. J. Syst. Evol. Microbiol.">
        <title>The Global Catalogue of Microorganisms (GCM) 10K type strain sequencing project: providing services to taxonomists for standard genome sequencing and annotation.</title>
        <authorList>
            <consortium name="The Broad Institute Genomics Platform"/>
            <consortium name="The Broad Institute Genome Sequencing Center for Infectious Disease"/>
            <person name="Wu L."/>
            <person name="Ma J."/>
        </authorList>
    </citation>
    <scope>NUCLEOTIDE SEQUENCE [LARGE SCALE GENOMIC DNA]</scope>
    <source>
        <strain evidence="1 2">JCM 11448</strain>
    </source>
</reference>
<keyword evidence="2" id="KW-1185">Reference proteome</keyword>